<keyword evidence="1" id="KW-0732">Signal</keyword>
<dbReference type="AlphaFoldDB" id="A0A0D0BAZ7"/>
<feature type="chain" id="PRO_5002219314" description="Hydrophobin" evidence="1">
    <location>
        <begin position="30"/>
        <end position="61"/>
    </location>
</feature>
<evidence type="ECO:0000256" key="1">
    <source>
        <dbReference type="SAM" id="SignalP"/>
    </source>
</evidence>
<sequence length="61" mass="6957">RFIHLAQTMRFSFFTAVVALTTSIMSVSACVPREAPCIHDWECCDELDLCVSIWVVFLLPH</sequence>
<reference evidence="3" key="2">
    <citation type="submission" date="2015-01" db="EMBL/GenBank/DDBJ databases">
        <title>Evolutionary Origins and Diversification of the Mycorrhizal Mutualists.</title>
        <authorList>
            <consortium name="DOE Joint Genome Institute"/>
            <consortium name="Mycorrhizal Genomics Consortium"/>
            <person name="Kohler A."/>
            <person name="Kuo A."/>
            <person name="Nagy L.G."/>
            <person name="Floudas D."/>
            <person name="Copeland A."/>
            <person name="Barry K.W."/>
            <person name="Cichocki N."/>
            <person name="Veneault-Fourrey C."/>
            <person name="LaButti K."/>
            <person name="Lindquist E.A."/>
            <person name="Lipzen A."/>
            <person name="Lundell T."/>
            <person name="Morin E."/>
            <person name="Murat C."/>
            <person name="Riley R."/>
            <person name="Ohm R."/>
            <person name="Sun H."/>
            <person name="Tunlid A."/>
            <person name="Henrissat B."/>
            <person name="Grigoriev I.V."/>
            <person name="Hibbett D.S."/>
            <person name="Martin F."/>
        </authorList>
    </citation>
    <scope>NUCLEOTIDE SEQUENCE [LARGE SCALE GENOMIC DNA]</scope>
    <source>
        <strain evidence="3">UH-Slu-Lm8-n1</strain>
    </source>
</reference>
<protein>
    <recommendedName>
        <fullName evidence="4">Hydrophobin</fullName>
    </recommendedName>
</protein>
<proteinExistence type="predicted"/>
<dbReference type="InParanoid" id="A0A0D0BAZ7"/>
<evidence type="ECO:0008006" key="4">
    <source>
        <dbReference type="Google" id="ProtNLM"/>
    </source>
</evidence>
<evidence type="ECO:0000313" key="2">
    <source>
        <dbReference type="EMBL" id="KIK43437.1"/>
    </source>
</evidence>
<gene>
    <name evidence="2" type="ORF">CY34DRAFT_803780</name>
</gene>
<reference evidence="2 3" key="1">
    <citation type="submission" date="2014-04" db="EMBL/GenBank/DDBJ databases">
        <authorList>
            <consortium name="DOE Joint Genome Institute"/>
            <person name="Kuo A."/>
            <person name="Ruytinx J."/>
            <person name="Rineau F."/>
            <person name="Colpaert J."/>
            <person name="Kohler A."/>
            <person name="Nagy L.G."/>
            <person name="Floudas D."/>
            <person name="Copeland A."/>
            <person name="Barry K.W."/>
            <person name="Cichocki N."/>
            <person name="Veneault-Fourrey C."/>
            <person name="LaButti K."/>
            <person name="Lindquist E.A."/>
            <person name="Lipzen A."/>
            <person name="Lundell T."/>
            <person name="Morin E."/>
            <person name="Murat C."/>
            <person name="Sun H."/>
            <person name="Tunlid A."/>
            <person name="Henrissat B."/>
            <person name="Grigoriev I.V."/>
            <person name="Hibbett D.S."/>
            <person name="Martin F."/>
            <person name="Nordberg H.P."/>
            <person name="Cantor M.N."/>
            <person name="Hua S.X."/>
        </authorList>
    </citation>
    <scope>NUCLEOTIDE SEQUENCE [LARGE SCALE GENOMIC DNA]</scope>
    <source>
        <strain evidence="2 3">UH-Slu-Lm8-n1</strain>
    </source>
</reference>
<keyword evidence="3" id="KW-1185">Reference proteome</keyword>
<dbReference type="EMBL" id="KN835212">
    <property type="protein sequence ID" value="KIK43437.1"/>
    <property type="molecule type" value="Genomic_DNA"/>
</dbReference>
<accession>A0A0D0BAZ7</accession>
<evidence type="ECO:0000313" key="3">
    <source>
        <dbReference type="Proteomes" id="UP000054485"/>
    </source>
</evidence>
<dbReference type="Proteomes" id="UP000054485">
    <property type="component" value="Unassembled WGS sequence"/>
</dbReference>
<organism evidence="2 3">
    <name type="scientific">Suillus luteus UH-Slu-Lm8-n1</name>
    <dbReference type="NCBI Taxonomy" id="930992"/>
    <lineage>
        <taxon>Eukaryota</taxon>
        <taxon>Fungi</taxon>
        <taxon>Dikarya</taxon>
        <taxon>Basidiomycota</taxon>
        <taxon>Agaricomycotina</taxon>
        <taxon>Agaricomycetes</taxon>
        <taxon>Agaricomycetidae</taxon>
        <taxon>Boletales</taxon>
        <taxon>Suillineae</taxon>
        <taxon>Suillaceae</taxon>
        <taxon>Suillus</taxon>
    </lineage>
</organism>
<feature type="signal peptide" evidence="1">
    <location>
        <begin position="1"/>
        <end position="29"/>
    </location>
</feature>
<feature type="non-terminal residue" evidence="2">
    <location>
        <position position="61"/>
    </location>
</feature>
<name>A0A0D0BAZ7_9AGAM</name>
<dbReference type="HOGENOM" id="CLU_2929219_0_0_1"/>
<dbReference type="OrthoDB" id="2682813at2759"/>